<feature type="domain" description="FERM" evidence="1">
    <location>
        <begin position="1"/>
        <end position="86"/>
    </location>
</feature>
<keyword evidence="3" id="KW-1185">Reference proteome</keyword>
<evidence type="ECO:0000313" key="2">
    <source>
        <dbReference type="EMBL" id="GAA57582.1"/>
    </source>
</evidence>
<evidence type="ECO:0000313" key="3">
    <source>
        <dbReference type="Proteomes" id="UP000008909"/>
    </source>
</evidence>
<feature type="non-terminal residue" evidence="2">
    <location>
        <position position="133"/>
    </location>
</feature>
<dbReference type="SMART" id="SM01196">
    <property type="entry name" value="FERM_C"/>
    <property type="match status" value="1"/>
</dbReference>
<organism evidence="2 3">
    <name type="scientific">Clonorchis sinensis</name>
    <name type="common">Chinese liver fluke</name>
    <dbReference type="NCBI Taxonomy" id="79923"/>
    <lineage>
        <taxon>Eukaryota</taxon>
        <taxon>Metazoa</taxon>
        <taxon>Spiralia</taxon>
        <taxon>Lophotrochozoa</taxon>
        <taxon>Platyhelminthes</taxon>
        <taxon>Trematoda</taxon>
        <taxon>Digenea</taxon>
        <taxon>Opisthorchiida</taxon>
        <taxon>Opisthorchiata</taxon>
        <taxon>Opisthorchiidae</taxon>
        <taxon>Clonorchis</taxon>
    </lineage>
</organism>
<dbReference type="InterPro" id="IPR000299">
    <property type="entry name" value="FERM_domain"/>
</dbReference>
<name>G7YXA2_CLOSI</name>
<dbReference type="Pfam" id="PF09380">
    <property type="entry name" value="FERM_C"/>
    <property type="match status" value="1"/>
</dbReference>
<dbReference type="EMBL" id="DF144866">
    <property type="protein sequence ID" value="GAA57582.1"/>
    <property type="molecule type" value="Genomic_DNA"/>
</dbReference>
<dbReference type="PROSITE" id="PS50057">
    <property type="entry name" value="FERM_3"/>
    <property type="match status" value="1"/>
</dbReference>
<reference key="2">
    <citation type="submission" date="2011-10" db="EMBL/GenBank/DDBJ databases">
        <title>The genome and transcriptome sequence of Clonorchis sinensis provide insights into the carcinogenic liver fluke.</title>
        <authorList>
            <person name="Wang X."/>
            <person name="Huang Y."/>
            <person name="Chen W."/>
            <person name="Liu H."/>
            <person name="Guo L."/>
            <person name="Chen Y."/>
            <person name="Luo F."/>
            <person name="Zhou W."/>
            <person name="Sun J."/>
            <person name="Mao Q."/>
            <person name="Liang P."/>
            <person name="Zhou C."/>
            <person name="Tian Y."/>
            <person name="Men J."/>
            <person name="Lv X."/>
            <person name="Huang L."/>
            <person name="Zhou J."/>
            <person name="Hu Y."/>
            <person name="Li R."/>
            <person name="Zhang F."/>
            <person name="Lei H."/>
            <person name="Li X."/>
            <person name="Hu X."/>
            <person name="Liang C."/>
            <person name="Xu J."/>
            <person name="Wu Z."/>
            <person name="Yu X."/>
        </authorList>
    </citation>
    <scope>NUCLEOTIDE SEQUENCE</scope>
    <source>
        <strain>Henan</strain>
    </source>
</reference>
<reference evidence="2" key="1">
    <citation type="journal article" date="2011" name="Genome Biol.">
        <title>The draft genome of the carcinogenic human liver fluke Clonorchis sinensis.</title>
        <authorList>
            <person name="Wang X."/>
            <person name="Chen W."/>
            <person name="Huang Y."/>
            <person name="Sun J."/>
            <person name="Men J."/>
            <person name="Liu H."/>
            <person name="Luo F."/>
            <person name="Guo L."/>
            <person name="Lv X."/>
            <person name="Deng C."/>
            <person name="Zhou C."/>
            <person name="Fan Y."/>
            <person name="Li X."/>
            <person name="Huang L."/>
            <person name="Hu Y."/>
            <person name="Liang C."/>
            <person name="Hu X."/>
            <person name="Xu J."/>
            <person name="Yu X."/>
        </authorList>
    </citation>
    <scope>NUCLEOTIDE SEQUENCE [LARGE SCALE GENOMIC DNA]</scope>
    <source>
        <strain evidence="2">Henan</strain>
    </source>
</reference>
<gene>
    <name evidence="2" type="ORF">CLF_112926</name>
</gene>
<feature type="non-terminal residue" evidence="2">
    <location>
        <position position="1"/>
    </location>
</feature>
<protein>
    <submittedName>
        <fullName evidence="2">Protein-tyrosine phosphatase</fullName>
    </submittedName>
</protein>
<sequence>QTCRNEPAELGVSRNGVTIMTLEPQQRTTANLKWEHIKDLTYSRKTFTIQMLKKNKAVHFLFEDNENARYLWQFCIQMHSSYIDYWTRVKSSPQQPAIHISEPPDILRGTELRYTNPDSPVTASRTLSRWIQL</sequence>
<dbReference type="InterPro" id="IPR018980">
    <property type="entry name" value="FERM_PH-like_C"/>
</dbReference>
<proteinExistence type="predicted"/>
<evidence type="ECO:0000259" key="1">
    <source>
        <dbReference type="PROSITE" id="PS50057"/>
    </source>
</evidence>
<dbReference type="AlphaFoldDB" id="G7YXA2"/>
<dbReference type="SUPFAM" id="SSF50729">
    <property type="entry name" value="PH domain-like"/>
    <property type="match status" value="1"/>
</dbReference>
<dbReference type="Gene3D" id="2.30.29.30">
    <property type="entry name" value="Pleckstrin-homology domain (PH domain)/Phosphotyrosine-binding domain (PTB)"/>
    <property type="match status" value="1"/>
</dbReference>
<dbReference type="InterPro" id="IPR011993">
    <property type="entry name" value="PH-like_dom_sf"/>
</dbReference>
<accession>G7YXA2</accession>
<dbReference type="Proteomes" id="UP000008909">
    <property type="component" value="Unassembled WGS sequence"/>
</dbReference>